<accession>A0A835QX90</accession>
<dbReference type="Proteomes" id="UP000636800">
    <property type="component" value="Chromosome 6"/>
</dbReference>
<keyword evidence="3" id="KW-1185">Reference proteome</keyword>
<organism evidence="2 3">
    <name type="scientific">Vanilla planifolia</name>
    <name type="common">Vanilla</name>
    <dbReference type="NCBI Taxonomy" id="51239"/>
    <lineage>
        <taxon>Eukaryota</taxon>
        <taxon>Viridiplantae</taxon>
        <taxon>Streptophyta</taxon>
        <taxon>Embryophyta</taxon>
        <taxon>Tracheophyta</taxon>
        <taxon>Spermatophyta</taxon>
        <taxon>Magnoliopsida</taxon>
        <taxon>Liliopsida</taxon>
        <taxon>Asparagales</taxon>
        <taxon>Orchidaceae</taxon>
        <taxon>Vanilloideae</taxon>
        <taxon>Vanilleae</taxon>
        <taxon>Vanilla</taxon>
    </lineage>
</organism>
<gene>
    <name evidence="2" type="ORF">HPP92_013228</name>
</gene>
<evidence type="ECO:0000313" key="2">
    <source>
        <dbReference type="EMBL" id="KAG0476387.1"/>
    </source>
</evidence>
<protein>
    <submittedName>
        <fullName evidence="2">Uncharacterized protein</fullName>
    </submittedName>
</protein>
<evidence type="ECO:0000313" key="3">
    <source>
        <dbReference type="Proteomes" id="UP000636800"/>
    </source>
</evidence>
<evidence type="ECO:0000256" key="1">
    <source>
        <dbReference type="SAM" id="MobiDB-lite"/>
    </source>
</evidence>
<dbReference type="AlphaFoldDB" id="A0A835QX90"/>
<feature type="region of interest" description="Disordered" evidence="1">
    <location>
        <begin position="46"/>
        <end position="70"/>
    </location>
</feature>
<sequence length="115" mass="12705">MAEDGDELLFHVATGVETPFFDDVRGSRYCAPLWPAEICSPGGDCAGRQPRDHAVSKQAQNGWDHGGADRGMRRYRGHDRADQFRWENAALLGVAVQSGAMLTDSPNADSDHYKW</sequence>
<dbReference type="EMBL" id="JADCNL010000006">
    <property type="protein sequence ID" value="KAG0476387.1"/>
    <property type="molecule type" value="Genomic_DNA"/>
</dbReference>
<reference evidence="2 3" key="1">
    <citation type="journal article" date="2020" name="Nat. Food">
        <title>A phased Vanilla planifolia genome enables genetic improvement of flavour and production.</title>
        <authorList>
            <person name="Hasing T."/>
            <person name="Tang H."/>
            <person name="Brym M."/>
            <person name="Khazi F."/>
            <person name="Huang T."/>
            <person name="Chambers A.H."/>
        </authorList>
    </citation>
    <scope>NUCLEOTIDE SEQUENCE [LARGE SCALE GENOMIC DNA]</scope>
    <source>
        <tissue evidence="2">Leaf</tissue>
    </source>
</reference>
<proteinExistence type="predicted"/>
<dbReference type="OrthoDB" id="1730074at2759"/>
<name>A0A835QX90_VANPL</name>
<comment type="caution">
    <text evidence="2">The sequence shown here is derived from an EMBL/GenBank/DDBJ whole genome shotgun (WGS) entry which is preliminary data.</text>
</comment>